<reference evidence="3" key="1">
    <citation type="journal article" date="2014" name="Int. J. Syst. Evol. Microbiol.">
        <title>Complete genome sequence of Corynebacterium casei LMG S-19264T (=DSM 44701T), isolated from a smear-ripened cheese.</title>
        <authorList>
            <consortium name="US DOE Joint Genome Institute (JGI-PGF)"/>
            <person name="Walter F."/>
            <person name="Albersmeier A."/>
            <person name="Kalinowski J."/>
            <person name="Ruckert C."/>
        </authorList>
    </citation>
    <scope>NUCLEOTIDE SEQUENCE</scope>
    <source>
        <strain evidence="3">VKM Ac-1958</strain>
    </source>
</reference>
<dbReference type="GO" id="GO:0004722">
    <property type="term" value="F:protein serine/threonine phosphatase activity"/>
    <property type="evidence" value="ECO:0007669"/>
    <property type="project" value="InterPro"/>
</dbReference>
<dbReference type="SMART" id="SM00332">
    <property type="entry name" value="PP2Cc"/>
    <property type="match status" value="1"/>
</dbReference>
<dbReference type="Gene3D" id="3.60.40.10">
    <property type="entry name" value="PPM-type phosphatase domain"/>
    <property type="match status" value="1"/>
</dbReference>
<dbReference type="SMART" id="SM00331">
    <property type="entry name" value="PP2C_SIG"/>
    <property type="match status" value="1"/>
</dbReference>
<dbReference type="CDD" id="cd00143">
    <property type="entry name" value="PP2Cc"/>
    <property type="match status" value="1"/>
</dbReference>
<accession>A0A9W6HQL3</accession>
<protein>
    <submittedName>
        <fullName evidence="3">Serine/threonine protein phosphatase</fullName>
    </submittedName>
</protein>
<evidence type="ECO:0000256" key="1">
    <source>
        <dbReference type="SAM" id="MobiDB-lite"/>
    </source>
</evidence>
<dbReference type="AlphaFoldDB" id="A0A9W6HQL3"/>
<feature type="compositionally biased region" description="Basic and acidic residues" evidence="1">
    <location>
        <begin position="258"/>
        <end position="271"/>
    </location>
</feature>
<dbReference type="Proteomes" id="UP001142325">
    <property type="component" value="Unassembled WGS sequence"/>
</dbReference>
<organism evidence="3 4">
    <name type="scientific">Microbacterium keratanolyticum</name>
    <dbReference type="NCBI Taxonomy" id="67574"/>
    <lineage>
        <taxon>Bacteria</taxon>
        <taxon>Bacillati</taxon>
        <taxon>Actinomycetota</taxon>
        <taxon>Actinomycetes</taxon>
        <taxon>Micrococcales</taxon>
        <taxon>Microbacteriaceae</taxon>
        <taxon>Microbacterium</taxon>
    </lineage>
</organism>
<feature type="region of interest" description="Disordered" evidence="1">
    <location>
        <begin position="246"/>
        <end position="271"/>
    </location>
</feature>
<dbReference type="PANTHER" id="PTHR47992">
    <property type="entry name" value="PROTEIN PHOSPHATASE"/>
    <property type="match status" value="1"/>
</dbReference>
<dbReference type="RefSeq" id="WP_204938284.1">
    <property type="nucleotide sequence ID" value="NZ_BAAAUM010000001.1"/>
</dbReference>
<reference evidence="3" key="2">
    <citation type="submission" date="2023-01" db="EMBL/GenBank/DDBJ databases">
        <authorList>
            <person name="Sun Q."/>
            <person name="Evtushenko L."/>
        </authorList>
    </citation>
    <scope>NUCLEOTIDE SEQUENCE</scope>
    <source>
        <strain evidence="3">VKM Ac-1958</strain>
    </source>
</reference>
<comment type="caution">
    <text evidence="3">The sequence shown here is derived from an EMBL/GenBank/DDBJ whole genome shotgun (WGS) entry which is preliminary data.</text>
</comment>
<evidence type="ECO:0000313" key="3">
    <source>
        <dbReference type="EMBL" id="GLK00572.1"/>
    </source>
</evidence>
<name>A0A9W6HQL3_9MICO</name>
<dbReference type="SUPFAM" id="SSF81606">
    <property type="entry name" value="PP2C-like"/>
    <property type="match status" value="1"/>
</dbReference>
<dbReference type="Pfam" id="PF13672">
    <property type="entry name" value="PP2C_2"/>
    <property type="match status" value="1"/>
</dbReference>
<dbReference type="EMBL" id="BSET01000001">
    <property type="protein sequence ID" value="GLK00572.1"/>
    <property type="molecule type" value="Genomic_DNA"/>
</dbReference>
<dbReference type="PROSITE" id="PS51746">
    <property type="entry name" value="PPM_2"/>
    <property type="match status" value="1"/>
</dbReference>
<dbReference type="InterPro" id="IPR001932">
    <property type="entry name" value="PPM-type_phosphatase-like_dom"/>
</dbReference>
<evidence type="ECO:0000259" key="2">
    <source>
        <dbReference type="PROSITE" id="PS51746"/>
    </source>
</evidence>
<evidence type="ECO:0000313" key="4">
    <source>
        <dbReference type="Proteomes" id="UP001142325"/>
    </source>
</evidence>
<dbReference type="InterPro" id="IPR015655">
    <property type="entry name" value="PP2C"/>
</dbReference>
<proteinExistence type="predicted"/>
<keyword evidence="4" id="KW-1185">Reference proteome</keyword>
<sequence length="271" mass="28635">MRTPIVVTHGAATHTGLRRSLNEDSFVATAPLFFVADGMGGHEAGDVASTAVVESFCPLVGRTSITLDDLRFALARARTTIDGLGADGESRAGTTLTGVAVASVDGTGYWLVVNIGDSRTYRLTGTGLERLTIDHSVVQELIDAGEIDESDAHDDRRRNIITRAIGAGSVGEADYWMVPAEVGDRILVCSDGLSSEVPDLLIREILRTNTDPQRAADQLIARALAQGGRDNITAIVVDAVHVSVRPEGAAGEESDIDSDTRPREEAMGGAR</sequence>
<dbReference type="InterPro" id="IPR036457">
    <property type="entry name" value="PPM-type-like_dom_sf"/>
</dbReference>
<feature type="domain" description="PPM-type phosphatase" evidence="2">
    <location>
        <begin position="8"/>
        <end position="239"/>
    </location>
</feature>
<gene>
    <name evidence="3" type="ORF">GCM10017596_02870</name>
</gene>